<keyword evidence="8 11" id="KW-0472">Membrane</keyword>
<keyword evidence="6 11" id="KW-0812">Transmembrane</keyword>
<keyword evidence="5" id="KW-0997">Cell inner membrane</keyword>
<evidence type="ECO:0000256" key="4">
    <source>
        <dbReference type="ARBA" id="ARBA00022481"/>
    </source>
</evidence>
<evidence type="ECO:0000256" key="7">
    <source>
        <dbReference type="ARBA" id="ARBA00022989"/>
    </source>
</evidence>
<dbReference type="InterPro" id="IPR022346">
    <property type="entry name" value="T2SS_GspH"/>
</dbReference>
<comment type="similarity">
    <text evidence="9">Belongs to the GSP H family.</text>
</comment>
<dbReference type="SUPFAM" id="SSF54523">
    <property type="entry name" value="Pili subunits"/>
    <property type="match status" value="1"/>
</dbReference>
<dbReference type="Pfam" id="PF07963">
    <property type="entry name" value="N_methyl"/>
    <property type="match status" value="1"/>
</dbReference>
<evidence type="ECO:0000256" key="9">
    <source>
        <dbReference type="ARBA" id="ARBA00025772"/>
    </source>
</evidence>
<keyword evidence="14" id="KW-1185">Reference proteome</keyword>
<evidence type="ECO:0000313" key="13">
    <source>
        <dbReference type="EMBL" id="KAA0695343.1"/>
    </source>
</evidence>
<dbReference type="Gene3D" id="3.55.40.10">
    <property type="entry name" value="minor pseudopilin epsh domain"/>
    <property type="match status" value="1"/>
</dbReference>
<dbReference type="InterPro" id="IPR045584">
    <property type="entry name" value="Pilin-like"/>
</dbReference>
<sequence length="172" mass="18945">MASRGFTLIELLVALVVLGILISIGMPAFGNMIDQQRMDSGLSALTGSLNMAKQEAVRRNRPVTLTAIEGDWNNGWRMFLDNNSNGQLDENEKLLREIAADAVLRIDANTPVSRYVRFNGRGESQLLNGGFQAGTFRFCPKVAGEHGRRVTINQVGRWRVESGPIKSGYCGF</sequence>
<keyword evidence="7 11" id="KW-1133">Transmembrane helix</keyword>
<reference evidence="13 14" key="1">
    <citation type="submission" date="2018-07" db="EMBL/GenBank/DDBJ databases">
        <title>Pseudomonas laoshanensis sp. nov., isolated from soil.</title>
        <authorList>
            <person name="Sun J."/>
            <person name="Yu L."/>
            <person name="Wang M."/>
            <person name="Zhang C."/>
        </authorList>
    </citation>
    <scope>NUCLEOTIDE SEQUENCE [LARGE SCALE GENOMIC DNA]</scope>
    <source>
        <strain evidence="13 14">Y22</strain>
    </source>
</reference>
<dbReference type="RefSeq" id="WP_149332654.1">
    <property type="nucleotide sequence ID" value="NZ_QOVF01000002.1"/>
</dbReference>
<gene>
    <name evidence="13" type="ORF">DT594_08790</name>
</gene>
<dbReference type="PROSITE" id="PS00409">
    <property type="entry name" value="PROKAR_NTER_METHYL"/>
    <property type="match status" value="1"/>
</dbReference>
<keyword evidence="3" id="KW-1003">Cell membrane</keyword>
<protein>
    <recommendedName>
        <fullName evidence="2">Type II secretion system protein H</fullName>
    </recommendedName>
    <alternativeName>
        <fullName evidence="10">General secretion pathway protein H</fullName>
    </alternativeName>
</protein>
<dbReference type="NCBIfam" id="TIGR02532">
    <property type="entry name" value="IV_pilin_GFxxxE"/>
    <property type="match status" value="1"/>
</dbReference>
<dbReference type="Proteomes" id="UP000463138">
    <property type="component" value="Unassembled WGS sequence"/>
</dbReference>
<evidence type="ECO:0000259" key="12">
    <source>
        <dbReference type="Pfam" id="PF12019"/>
    </source>
</evidence>
<evidence type="ECO:0000256" key="1">
    <source>
        <dbReference type="ARBA" id="ARBA00004377"/>
    </source>
</evidence>
<dbReference type="Pfam" id="PF12019">
    <property type="entry name" value="GspH"/>
    <property type="match status" value="1"/>
</dbReference>
<feature type="transmembrane region" description="Helical" evidence="11">
    <location>
        <begin position="6"/>
        <end position="29"/>
    </location>
</feature>
<comment type="subcellular location">
    <subcellularLocation>
        <location evidence="1">Cell inner membrane</location>
        <topology evidence="1">Single-pass membrane protein</topology>
    </subcellularLocation>
</comment>
<dbReference type="InterPro" id="IPR012902">
    <property type="entry name" value="N_methyl_site"/>
</dbReference>
<evidence type="ECO:0000256" key="3">
    <source>
        <dbReference type="ARBA" id="ARBA00022475"/>
    </source>
</evidence>
<evidence type="ECO:0000256" key="6">
    <source>
        <dbReference type="ARBA" id="ARBA00022692"/>
    </source>
</evidence>
<organism evidence="13 14">
    <name type="scientific">Halopseudomonas laoshanensis</name>
    <dbReference type="NCBI Taxonomy" id="2268758"/>
    <lineage>
        <taxon>Bacteria</taxon>
        <taxon>Pseudomonadati</taxon>
        <taxon>Pseudomonadota</taxon>
        <taxon>Gammaproteobacteria</taxon>
        <taxon>Pseudomonadales</taxon>
        <taxon>Pseudomonadaceae</taxon>
        <taxon>Halopseudomonas</taxon>
    </lineage>
</organism>
<keyword evidence="4" id="KW-0488">Methylation</keyword>
<comment type="caution">
    <text evidence="13">The sequence shown here is derived from an EMBL/GenBank/DDBJ whole genome shotgun (WGS) entry which is preliminary data.</text>
</comment>
<evidence type="ECO:0000256" key="10">
    <source>
        <dbReference type="ARBA" id="ARBA00030775"/>
    </source>
</evidence>
<evidence type="ECO:0000256" key="5">
    <source>
        <dbReference type="ARBA" id="ARBA00022519"/>
    </source>
</evidence>
<evidence type="ECO:0000256" key="11">
    <source>
        <dbReference type="SAM" id="Phobius"/>
    </source>
</evidence>
<evidence type="ECO:0000256" key="8">
    <source>
        <dbReference type="ARBA" id="ARBA00023136"/>
    </source>
</evidence>
<accession>A0A7V7KWM9</accession>
<feature type="domain" description="General secretion pathway GspH" evidence="12">
    <location>
        <begin position="44"/>
        <end position="156"/>
    </location>
</feature>
<evidence type="ECO:0000313" key="14">
    <source>
        <dbReference type="Proteomes" id="UP000463138"/>
    </source>
</evidence>
<dbReference type="GO" id="GO:0005886">
    <property type="term" value="C:plasma membrane"/>
    <property type="evidence" value="ECO:0007669"/>
    <property type="project" value="UniProtKB-SubCell"/>
</dbReference>
<proteinExistence type="inferred from homology"/>
<dbReference type="OrthoDB" id="5732776at2"/>
<evidence type="ECO:0000256" key="2">
    <source>
        <dbReference type="ARBA" id="ARBA00021549"/>
    </source>
</evidence>
<name>A0A7V7KWM9_9GAMM</name>
<dbReference type="GO" id="GO:0015627">
    <property type="term" value="C:type II protein secretion system complex"/>
    <property type="evidence" value="ECO:0007669"/>
    <property type="project" value="InterPro"/>
</dbReference>
<dbReference type="GO" id="GO:0015628">
    <property type="term" value="P:protein secretion by the type II secretion system"/>
    <property type="evidence" value="ECO:0007669"/>
    <property type="project" value="InterPro"/>
</dbReference>
<dbReference type="AlphaFoldDB" id="A0A7V7KWM9"/>
<dbReference type="EMBL" id="QOVF01000002">
    <property type="protein sequence ID" value="KAA0695343.1"/>
    <property type="molecule type" value="Genomic_DNA"/>
</dbReference>